<dbReference type="Proteomes" id="UP000243217">
    <property type="component" value="Unassembled WGS sequence"/>
</dbReference>
<evidence type="ECO:0000256" key="3">
    <source>
        <dbReference type="ARBA" id="ARBA00022448"/>
    </source>
</evidence>
<evidence type="ECO:0000256" key="1">
    <source>
        <dbReference type="ARBA" id="ARBA00004141"/>
    </source>
</evidence>
<feature type="transmembrane region" description="Helical" evidence="8">
    <location>
        <begin position="111"/>
        <end position="133"/>
    </location>
</feature>
<dbReference type="AlphaFoldDB" id="A0A1V9Y879"/>
<dbReference type="PANTHER" id="PTHR11730:SF6">
    <property type="entry name" value="AMMONIUM TRANSPORTER"/>
    <property type="match status" value="1"/>
</dbReference>
<evidence type="ECO:0000259" key="9">
    <source>
        <dbReference type="Pfam" id="PF00909"/>
    </source>
</evidence>
<dbReference type="EMBL" id="JNBS01004867">
    <property type="protein sequence ID" value="OQR81935.1"/>
    <property type="molecule type" value="Genomic_DNA"/>
</dbReference>
<comment type="caution">
    <text evidence="10">The sequence shown here is derived from an EMBL/GenBank/DDBJ whole genome shotgun (WGS) entry which is preliminary data.</text>
</comment>
<keyword evidence="11" id="KW-1185">Reference proteome</keyword>
<accession>A0A1V9Y879</accession>
<proteinExistence type="inferred from homology"/>
<feature type="transmembrane region" description="Helical" evidence="8">
    <location>
        <begin position="187"/>
        <end position="208"/>
    </location>
</feature>
<evidence type="ECO:0000313" key="11">
    <source>
        <dbReference type="Proteomes" id="UP000243217"/>
    </source>
</evidence>
<evidence type="ECO:0000313" key="10">
    <source>
        <dbReference type="EMBL" id="OQR81935.1"/>
    </source>
</evidence>
<evidence type="ECO:0000256" key="4">
    <source>
        <dbReference type="ARBA" id="ARBA00022692"/>
    </source>
</evidence>
<dbReference type="STRING" id="74557.A0A1V9Y879"/>
<keyword evidence="3" id="KW-0813">Transport</keyword>
<feature type="transmembrane region" description="Helical" evidence="8">
    <location>
        <begin position="253"/>
        <end position="275"/>
    </location>
</feature>
<feature type="transmembrane region" description="Helical" evidence="8">
    <location>
        <begin position="40"/>
        <end position="58"/>
    </location>
</feature>
<dbReference type="GO" id="GO:0097272">
    <property type="term" value="P:ammonium homeostasis"/>
    <property type="evidence" value="ECO:0007669"/>
    <property type="project" value="TreeGrafter"/>
</dbReference>
<feature type="transmembrane region" description="Helical" evidence="8">
    <location>
        <begin position="287"/>
        <end position="303"/>
    </location>
</feature>
<dbReference type="GO" id="GO:0005886">
    <property type="term" value="C:plasma membrane"/>
    <property type="evidence" value="ECO:0007669"/>
    <property type="project" value="TreeGrafter"/>
</dbReference>
<feature type="transmembrane region" description="Helical" evidence="8">
    <location>
        <begin position="145"/>
        <end position="167"/>
    </location>
</feature>
<comment type="similarity">
    <text evidence="2">Belongs to the ammonia transporter channel (TC 1.A.11.2) family.</text>
</comment>
<evidence type="ECO:0000256" key="6">
    <source>
        <dbReference type="ARBA" id="ARBA00023136"/>
    </source>
</evidence>
<evidence type="ECO:0000256" key="2">
    <source>
        <dbReference type="ARBA" id="ARBA00005887"/>
    </source>
</evidence>
<keyword evidence="7" id="KW-0924">Ammonia transport</keyword>
<keyword evidence="6 8" id="KW-0472">Membrane</keyword>
<dbReference type="Pfam" id="PF00909">
    <property type="entry name" value="Ammonium_transp"/>
    <property type="match status" value="1"/>
</dbReference>
<dbReference type="Gene3D" id="1.10.3430.10">
    <property type="entry name" value="Ammonium transporter AmtB like domains"/>
    <property type="match status" value="1"/>
</dbReference>
<name>A0A1V9Y879_9STRA</name>
<evidence type="ECO:0000256" key="5">
    <source>
        <dbReference type="ARBA" id="ARBA00022989"/>
    </source>
</evidence>
<dbReference type="InterPro" id="IPR024041">
    <property type="entry name" value="NH4_transpt_AmtB-like_dom"/>
</dbReference>
<dbReference type="SUPFAM" id="SSF111352">
    <property type="entry name" value="Ammonium transporter"/>
    <property type="match status" value="1"/>
</dbReference>
<dbReference type="GO" id="GO:0008519">
    <property type="term" value="F:ammonium channel activity"/>
    <property type="evidence" value="ECO:0007669"/>
    <property type="project" value="InterPro"/>
</dbReference>
<reference evidence="10 11" key="1">
    <citation type="journal article" date="2014" name="Genome Biol. Evol.">
        <title>The secreted proteins of Achlya hypogyna and Thraustotheca clavata identify the ancestral oomycete secretome and reveal gene acquisitions by horizontal gene transfer.</title>
        <authorList>
            <person name="Misner I."/>
            <person name="Blouin N."/>
            <person name="Leonard G."/>
            <person name="Richards T.A."/>
            <person name="Lane C.E."/>
        </authorList>
    </citation>
    <scope>NUCLEOTIDE SEQUENCE [LARGE SCALE GENOMIC DNA]</scope>
    <source>
        <strain evidence="10 11">ATCC 34112</strain>
    </source>
</reference>
<feature type="transmembrane region" description="Helical" evidence="8">
    <location>
        <begin position="401"/>
        <end position="423"/>
    </location>
</feature>
<sequence>MDTANATIVVYINGHQSTYSWSTFNQALQSSGCSSNGLDILWMLFCTFQSMFILIGIASKSFQGMQMIAIAIIIALLSYAFTFALGFGQSGSFVGYDGFIFGGNFFHGNNTAIHLAFWLQQLLVTLFLATIILSNLERQLAPPSLILYTLFVVVIVHPPIVHTVWSVSGWLSNLNDQSLFGVGVLDMAGSSIIHLTAGASILIALLLVPQSKDDSFAWHQFTTITSMKGLFIWLGWYGLIQVSTVSVQGTCSSVSMISAVNMTLSAAASGVTISIIRWKWTFVDENAINHGILSGLVAISASAPVVHPISAIGIGIGSAITFVFMDGLLSSHDIIGPRDAIAIHLGNGVFGLISATLLASSSRLSEAAKCNQGLLYESNWNTTRSCGVWEQCDGHLGVKQWAANCIGALVILVWTTLSCFAFGRGMFYMGYMLPFAKDQPVSLLGDDDYSMISDGEFSIYHDFEDHEHGTIDDRSESHYLSRSLM</sequence>
<feature type="transmembrane region" description="Helical" evidence="8">
    <location>
        <begin position="229"/>
        <end position="247"/>
    </location>
</feature>
<evidence type="ECO:0000256" key="8">
    <source>
        <dbReference type="SAM" id="Phobius"/>
    </source>
</evidence>
<evidence type="ECO:0000256" key="7">
    <source>
        <dbReference type="ARBA" id="ARBA00023177"/>
    </source>
</evidence>
<feature type="transmembrane region" description="Helical" evidence="8">
    <location>
        <begin position="70"/>
        <end position="91"/>
    </location>
</feature>
<dbReference type="OrthoDB" id="534912at2759"/>
<feature type="domain" description="Ammonium transporter AmtB-like" evidence="9">
    <location>
        <begin position="67"/>
        <end position="421"/>
    </location>
</feature>
<dbReference type="InterPro" id="IPR029020">
    <property type="entry name" value="Ammonium/urea_transptr"/>
</dbReference>
<keyword evidence="5 8" id="KW-1133">Transmembrane helix</keyword>
<feature type="transmembrane region" description="Helical" evidence="8">
    <location>
        <begin position="341"/>
        <end position="359"/>
    </location>
</feature>
<dbReference type="PANTHER" id="PTHR11730">
    <property type="entry name" value="AMMONIUM TRANSPORTER"/>
    <property type="match status" value="1"/>
</dbReference>
<gene>
    <name evidence="10" type="ORF">THRCLA_23271</name>
</gene>
<protein>
    <recommendedName>
        <fullName evidence="9">Ammonium transporter AmtB-like domain-containing protein</fullName>
    </recommendedName>
</protein>
<comment type="subcellular location">
    <subcellularLocation>
        <location evidence="1">Membrane</location>
        <topology evidence="1">Multi-pass membrane protein</topology>
    </subcellularLocation>
</comment>
<keyword evidence="4 8" id="KW-0812">Transmembrane</keyword>
<organism evidence="10 11">
    <name type="scientific">Thraustotheca clavata</name>
    <dbReference type="NCBI Taxonomy" id="74557"/>
    <lineage>
        <taxon>Eukaryota</taxon>
        <taxon>Sar</taxon>
        <taxon>Stramenopiles</taxon>
        <taxon>Oomycota</taxon>
        <taxon>Saprolegniomycetes</taxon>
        <taxon>Saprolegniales</taxon>
        <taxon>Achlyaceae</taxon>
        <taxon>Thraustotheca</taxon>
    </lineage>
</organism>